<sequence>MTTDPLAFLRAAHTTAEARAEAAAARAWSGEWEYDHMVREIRDLSNGNELAQIHLPEIGHFVEANDPAAVLRHIEAERKQIELHATVENHGRFSERGCDADCDGDHYMPPVCRSCRNYAGDPIEAPCPTVEILAEGWGWTSDTPDPNGQ</sequence>
<protein>
    <submittedName>
        <fullName evidence="1">Uncharacterized protein</fullName>
    </submittedName>
</protein>
<name>A0ABS2U301_9ACTN</name>
<evidence type="ECO:0000313" key="1">
    <source>
        <dbReference type="EMBL" id="MBM9509972.1"/>
    </source>
</evidence>
<dbReference type="Proteomes" id="UP000749040">
    <property type="component" value="Unassembled WGS sequence"/>
</dbReference>
<comment type="caution">
    <text evidence="1">The sequence shown here is derived from an EMBL/GenBank/DDBJ whole genome shotgun (WGS) entry which is preliminary data.</text>
</comment>
<keyword evidence="2" id="KW-1185">Reference proteome</keyword>
<dbReference type="RefSeq" id="WP_205363557.1">
    <property type="nucleotide sequence ID" value="NZ_JADKYB010000030.1"/>
</dbReference>
<gene>
    <name evidence="1" type="ORF">ITX44_36540</name>
</gene>
<accession>A0ABS2U301</accession>
<dbReference type="Pfam" id="PF19730">
    <property type="entry name" value="DUF6221"/>
    <property type="match status" value="1"/>
</dbReference>
<organism evidence="1 2">
    <name type="scientific">Actinacidiphila acididurans</name>
    <dbReference type="NCBI Taxonomy" id="2784346"/>
    <lineage>
        <taxon>Bacteria</taxon>
        <taxon>Bacillati</taxon>
        <taxon>Actinomycetota</taxon>
        <taxon>Actinomycetes</taxon>
        <taxon>Kitasatosporales</taxon>
        <taxon>Streptomycetaceae</taxon>
        <taxon>Actinacidiphila</taxon>
    </lineage>
</organism>
<evidence type="ECO:0000313" key="2">
    <source>
        <dbReference type="Proteomes" id="UP000749040"/>
    </source>
</evidence>
<dbReference type="EMBL" id="JADKYB010000030">
    <property type="protein sequence ID" value="MBM9509972.1"/>
    <property type="molecule type" value="Genomic_DNA"/>
</dbReference>
<proteinExistence type="predicted"/>
<dbReference type="InterPro" id="IPR046193">
    <property type="entry name" value="DUF6221"/>
</dbReference>
<reference evidence="1 2" key="1">
    <citation type="submission" date="2021-01" db="EMBL/GenBank/DDBJ databases">
        <title>Streptomyces acididurans sp. nov., isolated from a peat swamp forest soil.</title>
        <authorList>
            <person name="Chantavorakit T."/>
            <person name="Duangmal K."/>
        </authorList>
    </citation>
    <scope>NUCLEOTIDE SEQUENCE [LARGE SCALE GENOMIC DNA]</scope>
    <source>
        <strain evidence="1 2">KK5PA1</strain>
    </source>
</reference>